<name>A0A921ERK5_9ACTN</name>
<dbReference type="Gene3D" id="3.40.50.720">
    <property type="entry name" value="NAD(P)-binding Rossmann-like Domain"/>
    <property type="match status" value="1"/>
</dbReference>
<gene>
    <name evidence="4" type="ORF">K8V15_09495</name>
</gene>
<dbReference type="InterPro" id="IPR013549">
    <property type="entry name" value="DUF1731"/>
</dbReference>
<dbReference type="EMBL" id="DYZF01000243">
    <property type="protein sequence ID" value="HJE52186.1"/>
    <property type="molecule type" value="Genomic_DNA"/>
</dbReference>
<dbReference type="PANTHER" id="PTHR11092:SF0">
    <property type="entry name" value="EPIMERASE FAMILY PROTEIN SDR39U1"/>
    <property type="match status" value="1"/>
</dbReference>
<dbReference type="PANTHER" id="PTHR11092">
    <property type="entry name" value="SUGAR NUCLEOTIDE EPIMERASE RELATED"/>
    <property type="match status" value="1"/>
</dbReference>
<reference evidence="4" key="1">
    <citation type="journal article" date="2021" name="PeerJ">
        <title>Extensive microbial diversity within the chicken gut microbiome revealed by metagenomics and culture.</title>
        <authorList>
            <person name="Gilroy R."/>
            <person name="Ravi A."/>
            <person name="Getino M."/>
            <person name="Pursley I."/>
            <person name="Horton D.L."/>
            <person name="Alikhan N.F."/>
            <person name="Baker D."/>
            <person name="Gharbi K."/>
            <person name="Hall N."/>
            <person name="Watson M."/>
            <person name="Adriaenssens E.M."/>
            <person name="Foster-Nyarko E."/>
            <person name="Jarju S."/>
            <person name="Secka A."/>
            <person name="Antonio M."/>
            <person name="Oren A."/>
            <person name="Chaudhuri R.R."/>
            <person name="La Ragione R."/>
            <person name="Hildebrand F."/>
            <person name="Pallen M.J."/>
        </authorList>
    </citation>
    <scope>NUCLEOTIDE SEQUENCE</scope>
    <source>
        <strain evidence="4">ChiGjej3B3-7470</strain>
    </source>
</reference>
<dbReference type="Pfam" id="PF08338">
    <property type="entry name" value="DUF1731"/>
    <property type="match status" value="1"/>
</dbReference>
<protein>
    <submittedName>
        <fullName evidence="4">TIGR01777 family oxidoreductase</fullName>
    </submittedName>
</protein>
<comment type="caution">
    <text evidence="4">The sequence shown here is derived from an EMBL/GenBank/DDBJ whole genome shotgun (WGS) entry which is preliminary data.</text>
</comment>
<feature type="domain" description="DUF1731" evidence="3">
    <location>
        <begin position="394"/>
        <end position="441"/>
    </location>
</feature>
<evidence type="ECO:0000256" key="1">
    <source>
        <dbReference type="ARBA" id="ARBA00009353"/>
    </source>
</evidence>
<organism evidence="4 5">
    <name type="scientific">Tessaracoccus flavescens</name>
    <dbReference type="NCBI Taxonomy" id="399497"/>
    <lineage>
        <taxon>Bacteria</taxon>
        <taxon>Bacillati</taxon>
        <taxon>Actinomycetota</taxon>
        <taxon>Actinomycetes</taxon>
        <taxon>Propionibacteriales</taxon>
        <taxon>Propionibacteriaceae</taxon>
        <taxon>Tessaracoccus</taxon>
    </lineage>
</organism>
<dbReference type="AlphaFoldDB" id="A0A921ERK5"/>
<dbReference type="InterPro" id="IPR001509">
    <property type="entry name" value="Epimerase_deHydtase"/>
</dbReference>
<dbReference type="SUPFAM" id="SSF55961">
    <property type="entry name" value="Bet v1-like"/>
    <property type="match status" value="1"/>
</dbReference>
<feature type="non-terminal residue" evidence="4">
    <location>
        <position position="1"/>
    </location>
</feature>
<dbReference type="NCBIfam" id="TIGR01777">
    <property type="entry name" value="yfcH"/>
    <property type="match status" value="1"/>
</dbReference>
<feature type="domain" description="NAD-dependent epimerase/dehydratase" evidence="2">
    <location>
        <begin position="150"/>
        <end position="358"/>
    </location>
</feature>
<dbReference type="InterPro" id="IPR036291">
    <property type="entry name" value="NAD(P)-bd_dom_sf"/>
</dbReference>
<dbReference type="Gene3D" id="3.30.530.20">
    <property type="match status" value="1"/>
</dbReference>
<dbReference type="Proteomes" id="UP000712713">
    <property type="component" value="Unassembled WGS sequence"/>
</dbReference>
<dbReference type="InterPro" id="IPR023393">
    <property type="entry name" value="START-like_dom_sf"/>
</dbReference>
<proteinExistence type="inferred from homology"/>
<comment type="similarity">
    <text evidence="1">Belongs to the NAD(P)-dependent epimerase/dehydratase family. SDR39U1 subfamily.</text>
</comment>
<evidence type="ECO:0000259" key="3">
    <source>
        <dbReference type="Pfam" id="PF08338"/>
    </source>
</evidence>
<accession>A0A921ERK5</accession>
<dbReference type="Pfam" id="PF01370">
    <property type="entry name" value="Epimerase"/>
    <property type="match status" value="1"/>
</dbReference>
<dbReference type="SUPFAM" id="SSF51735">
    <property type="entry name" value="NAD(P)-binding Rossmann-fold domains"/>
    <property type="match status" value="1"/>
</dbReference>
<sequence>IPLPRERVFAWYQRPGALARMSPPGWGDIPRGVRELTDVGDEMTLKGSHPLLAVTPGGSKLPMEPGLATLTELVPGSSHTVTVRQGKFEFAQHSTFEDSPGGTRVTSRVVGKLPPGAESPMRNQFRFLHQQAAADLAFLERLGWPEARTIAVAGSSGLVGTQLVGLLRMAGHRVIQLVRDGAIHDDEVVWDPTRHHLPGSVVEEADVIVNLAGHTIGGRFSEENKRLIQQSRVHATTTLARALAVAPEGKTLIQASAVGIYGARRPGELLTEESPRGDGFLADVVAAWEYAAEPAREAGVRTAFVRTGIALSYGGGALQRQIPLYLVGAGGRLGPAHHMLPWIDLDDLVRAYVHAIFTPSLTGPVNAVAPEPVTNAEFASTLGAVLKRPAALPTPAFGPKLLLGSEGYDQLINTDQRVSAQKLLDSGFEFAYPTLEPALRHELLR</sequence>
<dbReference type="InterPro" id="IPR010099">
    <property type="entry name" value="SDR39U1"/>
</dbReference>
<evidence type="ECO:0000259" key="2">
    <source>
        <dbReference type="Pfam" id="PF01370"/>
    </source>
</evidence>
<reference evidence="4" key="2">
    <citation type="submission" date="2021-09" db="EMBL/GenBank/DDBJ databases">
        <authorList>
            <person name="Gilroy R."/>
        </authorList>
    </citation>
    <scope>NUCLEOTIDE SEQUENCE</scope>
    <source>
        <strain evidence="4">ChiGjej3B3-7470</strain>
    </source>
</reference>
<evidence type="ECO:0000313" key="5">
    <source>
        <dbReference type="Proteomes" id="UP000712713"/>
    </source>
</evidence>
<evidence type="ECO:0000313" key="4">
    <source>
        <dbReference type="EMBL" id="HJE52186.1"/>
    </source>
</evidence>